<dbReference type="EMBL" id="CP138588">
    <property type="protein sequence ID" value="WPH03024.1"/>
    <property type="molecule type" value="Genomic_DNA"/>
</dbReference>
<evidence type="ECO:0000313" key="2">
    <source>
        <dbReference type="EMBL" id="WPH03024.1"/>
    </source>
</evidence>
<organism evidence="2 3">
    <name type="scientific">Acrodontium crateriforme</name>
    <dbReference type="NCBI Taxonomy" id="150365"/>
    <lineage>
        <taxon>Eukaryota</taxon>
        <taxon>Fungi</taxon>
        <taxon>Dikarya</taxon>
        <taxon>Ascomycota</taxon>
        <taxon>Pezizomycotina</taxon>
        <taxon>Dothideomycetes</taxon>
        <taxon>Dothideomycetidae</taxon>
        <taxon>Mycosphaerellales</taxon>
        <taxon>Teratosphaeriaceae</taxon>
        <taxon>Acrodontium</taxon>
    </lineage>
</organism>
<feature type="compositionally biased region" description="Low complexity" evidence="1">
    <location>
        <begin position="401"/>
        <end position="411"/>
    </location>
</feature>
<feature type="region of interest" description="Disordered" evidence="1">
    <location>
        <begin position="101"/>
        <end position="175"/>
    </location>
</feature>
<dbReference type="AlphaFoldDB" id="A0AAQ3M7Y0"/>
<feature type="compositionally biased region" description="Basic and acidic residues" evidence="1">
    <location>
        <begin position="154"/>
        <end position="166"/>
    </location>
</feature>
<evidence type="ECO:0000256" key="1">
    <source>
        <dbReference type="SAM" id="MobiDB-lite"/>
    </source>
</evidence>
<keyword evidence="3" id="KW-1185">Reference proteome</keyword>
<accession>A0AAQ3M7Y0</accession>
<feature type="compositionally biased region" description="Low complexity" evidence="1">
    <location>
        <begin position="491"/>
        <end position="507"/>
    </location>
</feature>
<feature type="compositionally biased region" description="Polar residues" evidence="1">
    <location>
        <begin position="444"/>
        <end position="484"/>
    </location>
</feature>
<proteinExistence type="predicted"/>
<feature type="compositionally biased region" description="Polar residues" evidence="1">
    <location>
        <begin position="126"/>
        <end position="148"/>
    </location>
</feature>
<dbReference type="Proteomes" id="UP001303373">
    <property type="component" value="Chromosome 9"/>
</dbReference>
<evidence type="ECO:0000313" key="3">
    <source>
        <dbReference type="Proteomes" id="UP001303373"/>
    </source>
</evidence>
<reference evidence="2 3" key="1">
    <citation type="submission" date="2023-11" db="EMBL/GenBank/DDBJ databases">
        <title>An acidophilic fungus is an integral part of prey digestion in a carnivorous sundew plant.</title>
        <authorList>
            <person name="Tsai I.J."/>
        </authorList>
    </citation>
    <scope>NUCLEOTIDE SEQUENCE [LARGE SCALE GENOMIC DNA]</scope>
    <source>
        <strain evidence="2">169a</strain>
    </source>
</reference>
<name>A0AAQ3M7Y0_9PEZI</name>
<feature type="compositionally biased region" description="Basic and acidic residues" evidence="1">
    <location>
        <begin position="568"/>
        <end position="589"/>
    </location>
</feature>
<feature type="compositionally biased region" description="Polar residues" evidence="1">
    <location>
        <begin position="608"/>
        <end position="619"/>
    </location>
</feature>
<feature type="compositionally biased region" description="Basic and acidic residues" evidence="1">
    <location>
        <begin position="515"/>
        <end position="527"/>
    </location>
</feature>
<evidence type="ECO:0008006" key="4">
    <source>
        <dbReference type="Google" id="ProtNLM"/>
    </source>
</evidence>
<feature type="compositionally biased region" description="Low complexity" evidence="1">
    <location>
        <begin position="536"/>
        <end position="565"/>
    </location>
</feature>
<feature type="region of interest" description="Disordered" evidence="1">
    <location>
        <begin position="365"/>
        <end position="619"/>
    </location>
</feature>
<gene>
    <name evidence="2" type="ORF">R9X50_00589800</name>
</gene>
<protein>
    <recommendedName>
        <fullName evidence="4">Ubiquitin carboxyl-terminal hydrolase 19</fullName>
    </recommendedName>
</protein>
<sequence length="619" mass="66187">MDPQSQSFTPFNNLQSNSETWRLQNEVARIQQLQIEHAERIARLERRHDDDARMKSVWGNSSPFPSVLSGGTPQQAPIQHPPNEAFREFDDDAVNLISSLHLDAEEEPRRGMGASSRANSVRFDESANQNHFSHSSRPSMDALSRTSSGLGGLRMDERSSSHKSEGRASSAHSIRSTASGRVSSLNLDLGYITGDSVRSPLENPGFAPGLIILGSVPAIIRCWMSTNFKHDALLYAAICTGSYNSFLDMRLVRKFGFEEDIMINEDGSRTLELPVYLPEAVHHPASSRSSSPAPQLPSLRVGFQVVDNARSTTPENKAIQIFLGSDVLRTHNADILFSSNSMTLFDSERNKLSIPLVRPENEEAFKGLHITSNPNQARSRLEPEASQSADPTFLLNGLGGASSRASISPTTASPPPGKYVASRVAASENGGNKTGSDSDGRPTSPFSNASHPALSRLNTRTDVQESSTDAAGETQTSASRTGANNWRRDAGPPSTSPQSTATTTSATLDWANAGKPRDTSYQRRDTGIKVLKPKIASRAASATIASPSSTAPWATAPAAAAPTPAGDGKSRFFDDGKQRNAAPDAKKDASGAPPKTKSNPIGGASAFSWLNSGGQKTAP</sequence>